<accession>A0A4R6RI67</accession>
<dbReference type="EMBL" id="SNXY01000006">
    <property type="protein sequence ID" value="TDP86189.1"/>
    <property type="molecule type" value="Genomic_DNA"/>
</dbReference>
<gene>
    <name evidence="2" type="ORF">EDD54_0057</name>
</gene>
<dbReference type="InterPro" id="IPR013783">
    <property type="entry name" value="Ig-like_fold"/>
</dbReference>
<name>A0A4R6RI67_9HYPH</name>
<evidence type="ECO:0000259" key="1">
    <source>
        <dbReference type="Pfam" id="PF08770"/>
    </source>
</evidence>
<evidence type="ECO:0000313" key="2">
    <source>
        <dbReference type="EMBL" id="TDP86189.1"/>
    </source>
</evidence>
<protein>
    <submittedName>
        <fullName evidence="2">Sulfur compound chelating protein SoxZ</fullName>
    </submittedName>
</protein>
<organism evidence="2 3">
    <name type="scientific">Oharaeibacter diazotrophicus</name>
    <dbReference type="NCBI Taxonomy" id="1920512"/>
    <lineage>
        <taxon>Bacteria</taxon>
        <taxon>Pseudomonadati</taxon>
        <taxon>Pseudomonadota</taxon>
        <taxon>Alphaproteobacteria</taxon>
        <taxon>Hyphomicrobiales</taxon>
        <taxon>Pleomorphomonadaceae</taxon>
        <taxon>Oharaeibacter</taxon>
    </lineage>
</organism>
<evidence type="ECO:0000313" key="3">
    <source>
        <dbReference type="Proteomes" id="UP000294547"/>
    </source>
</evidence>
<dbReference type="InterPro" id="IPR014880">
    <property type="entry name" value="SoxZ_dom"/>
</dbReference>
<comment type="caution">
    <text evidence="2">The sequence shown here is derived from an EMBL/GenBank/DDBJ whole genome shotgun (WGS) entry which is preliminary data.</text>
</comment>
<dbReference type="InterPro" id="IPR014756">
    <property type="entry name" value="Ig_E-set"/>
</dbReference>
<dbReference type="Gene3D" id="2.60.40.10">
    <property type="entry name" value="Immunoglobulins"/>
    <property type="match status" value="1"/>
</dbReference>
<dbReference type="AlphaFoldDB" id="A0A4R6RI67"/>
<proteinExistence type="predicted"/>
<sequence length="108" mass="11612">MSFGTARLKLPARAARGETVTVRALVGHPMESGFRKGDDGRRVPRLIVARFVATLDGEEVFACDLEPAMAANPYFEFDVVVSRSGLLRCVWTDDLGAAVSAEAAITVD</sequence>
<dbReference type="RefSeq" id="WP_126537667.1">
    <property type="nucleotide sequence ID" value="NZ_BSPM01000008.1"/>
</dbReference>
<keyword evidence="3" id="KW-1185">Reference proteome</keyword>
<dbReference type="Proteomes" id="UP000294547">
    <property type="component" value="Unassembled WGS sequence"/>
</dbReference>
<feature type="domain" description="Sulphur oxidation protein SoxZ" evidence="1">
    <location>
        <begin position="11"/>
        <end position="103"/>
    </location>
</feature>
<dbReference type="OrthoDB" id="9795530at2"/>
<reference evidence="2 3" key="1">
    <citation type="submission" date="2019-03" db="EMBL/GenBank/DDBJ databases">
        <title>Genomic Encyclopedia of Type Strains, Phase IV (KMG-IV): sequencing the most valuable type-strain genomes for metagenomic binning, comparative biology and taxonomic classification.</title>
        <authorList>
            <person name="Goeker M."/>
        </authorList>
    </citation>
    <scope>NUCLEOTIDE SEQUENCE [LARGE SCALE GENOMIC DNA]</scope>
    <source>
        <strain evidence="2 3">DSM 102969</strain>
    </source>
</reference>
<dbReference type="Pfam" id="PF08770">
    <property type="entry name" value="SoxZ"/>
    <property type="match status" value="1"/>
</dbReference>
<dbReference type="SUPFAM" id="SSF81296">
    <property type="entry name" value="E set domains"/>
    <property type="match status" value="1"/>
</dbReference>